<feature type="short sequence motif" description="'HIGH' region" evidence="10">
    <location>
        <begin position="67"/>
        <end position="77"/>
    </location>
</feature>
<evidence type="ECO:0000259" key="12">
    <source>
        <dbReference type="Pfam" id="PF00133"/>
    </source>
</evidence>
<dbReference type="InterPro" id="IPR014729">
    <property type="entry name" value="Rossmann-like_a/b/a_fold"/>
</dbReference>
<reference evidence="14 15" key="1">
    <citation type="submission" date="2020-08" db="EMBL/GenBank/DDBJ databases">
        <title>Genomic Encyclopedia of Type Strains, Phase IV (KMG-IV): sequencing the most valuable type-strain genomes for metagenomic binning, comparative biology and taxonomic classification.</title>
        <authorList>
            <person name="Goeker M."/>
        </authorList>
    </citation>
    <scope>NUCLEOTIDE SEQUENCE [LARGE SCALE GENOMIC DNA]</scope>
    <source>
        <strain evidence="14 15">DSM 103725</strain>
    </source>
</reference>
<evidence type="ECO:0000313" key="15">
    <source>
        <dbReference type="Proteomes" id="UP000541810"/>
    </source>
</evidence>
<feature type="short sequence motif" description="'KMSKS' region" evidence="10">
    <location>
        <begin position="620"/>
        <end position="624"/>
    </location>
</feature>
<dbReference type="EMBL" id="JACHGY010000001">
    <property type="protein sequence ID" value="MBB6429943.1"/>
    <property type="molecule type" value="Genomic_DNA"/>
</dbReference>
<feature type="compositionally biased region" description="Basic and acidic residues" evidence="11">
    <location>
        <begin position="892"/>
        <end position="920"/>
    </location>
</feature>
<dbReference type="SUPFAM" id="SSF50677">
    <property type="entry name" value="ValRS/IleRS/LeuRS editing domain"/>
    <property type="match status" value="1"/>
</dbReference>
<dbReference type="GO" id="GO:0005524">
    <property type="term" value="F:ATP binding"/>
    <property type="evidence" value="ECO:0007669"/>
    <property type="project" value="UniProtKB-UniRule"/>
</dbReference>
<comment type="caution">
    <text evidence="10">Lacks conserved residue(s) required for the propagation of feature annotation.</text>
</comment>
<dbReference type="Pfam" id="PF00133">
    <property type="entry name" value="tRNA-synt_1"/>
    <property type="match status" value="1"/>
</dbReference>
<dbReference type="InterPro" id="IPR050081">
    <property type="entry name" value="Ile-tRNA_ligase"/>
</dbReference>
<dbReference type="Gene3D" id="1.10.10.830">
    <property type="entry name" value="Ile-tRNA synthetase CP2 domain-like"/>
    <property type="match status" value="1"/>
</dbReference>
<keyword evidence="5 10" id="KW-0067">ATP-binding</keyword>
<dbReference type="NCBIfam" id="TIGR00392">
    <property type="entry name" value="ileS"/>
    <property type="match status" value="1"/>
</dbReference>
<dbReference type="InterPro" id="IPR013155">
    <property type="entry name" value="M/V/L/I-tRNA-synth_anticd-bd"/>
</dbReference>
<evidence type="ECO:0000256" key="11">
    <source>
        <dbReference type="SAM" id="MobiDB-lite"/>
    </source>
</evidence>
<keyword evidence="2 10" id="KW-0963">Cytoplasm</keyword>
<dbReference type="InterPro" id="IPR002301">
    <property type="entry name" value="Ile-tRNA-ligase"/>
</dbReference>
<evidence type="ECO:0000256" key="9">
    <source>
        <dbReference type="ARBA" id="ARBA00048359"/>
    </source>
</evidence>
<feature type="region of interest" description="Disordered" evidence="11">
    <location>
        <begin position="879"/>
        <end position="926"/>
    </location>
</feature>
<comment type="subcellular location">
    <subcellularLocation>
        <location evidence="10">Cytoplasm</location>
    </subcellularLocation>
</comment>
<dbReference type="EC" id="6.1.1.5" evidence="10"/>
<comment type="caution">
    <text evidence="14">The sequence shown here is derived from an EMBL/GenBank/DDBJ whole genome shotgun (WGS) entry which is preliminary data.</text>
</comment>
<gene>
    <name evidence="10" type="primary">ileS</name>
    <name evidence="14" type="ORF">HNQ40_001749</name>
</gene>
<dbReference type="PANTHER" id="PTHR42765:SF1">
    <property type="entry name" value="ISOLEUCINE--TRNA LIGASE, MITOCHONDRIAL"/>
    <property type="match status" value="1"/>
</dbReference>
<evidence type="ECO:0000256" key="8">
    <source>
        <dbReference type="ARBA" id="ARBA00025217"/>
    </source>
</evidence>
<dbReference type="SUPFAM" id="SSF47323">
    <property type="entry name" value="Anticodon-binding domain of a subclass of class I aminoacyl-tRNA synthetases"/>
    <property type="match status" value="1"/>
</dbReference>
<dbReference type="PANTHER" id="PTHR42765">
    <property type="entry name" value="SOLEUCYL-TRNA SYNTHETASE"/>
    <property type="match status" value="1"/>
</dbReference>
<dbReference type="FunFam" id="3.40.50.620:FF:000092">
    <property type="entry name" value="Isoleucine--tRNA ligase"/>
    <property type="match status" value="1"/>
</dbReference>
<dbReference type="Pfam" id="PF08264">
    <property type="entry name" value="Anticodon_1"/>
    <property type="match status" value="1"/>
</dbReference>
<dbReference type="GO" id="GO:0004822">
    <property type="term" value="F:isoleucine-tRNA ligase activity"/>
    <property type="evidence" value="ECO:0007669"/>
    <property type="project" value="UniProtKB-UniRule"/>
</dbReference>
<dbReference type="CDD" id="cd07960">
    <property type="entry name" value="Anticodon_Ia_Ile_BEm"/>
    <property type="match status" value="1"/>
</dbReference>
<dbReference type="GO" id="GO:0005829">
    <property type="term" value="C:cytosol"/>
    <property type="evidence" value="ECO:0007669"/>
    <property type="project" value="TreeGrafter"/>
</dbReference>
<dbReference type="Gene3D" id="3.90.740.10">
    <property type="entry name" value="Valyl/Leucyl/Isoleucyl-tRNA synthetase, editing domain"/>
    <property type="match status" value="1"/>
</dbReference>
<dbReference type="Gene3D" id="1.10.730.20">
    <property type="match status" value="1"/>
</dbReference>
<dbReference type="GO" id="GO:0002161">
    <property type="term" value="F:aminoacyl-tRNA deacylase activity"/>
    <property type="evidence" value="ECO:0007669"/>
    <property type="project" value="InterPro"/>
</dbReference>
<evidence type="ECO:0000256" key="10">
    <source>
        <dbReference type="HAMAP-Rule" id="MF_02002"/>
    </source>
</evidence>
<keyword evidence="6 10" id="KW-0648">Protein biosynthesis</keyword>
<comment type="catalytic activity">
    <reaction evidence="9 10">
        <text>tRNA(Ile) + L-isoleucine + ATP = L-isoleucyl-tRNA(Ile) + AMP + diphosphate</text>
        <dbReference type="Rhea" id="RHEA:11060"/>
        <dbReference type="Rhea" id="RHEA-COMP:9666"/>
        <dbReference type="Rhea" id="RHEA-COMP:9695"/>
        <dbReference type="ChEBI" id="CHEBI:30616"/>
        <dbReference type="ChEBI" id="CHEBI:33019"/>
        <dbReference type="ChEBI" id="CHEBI:58045"/>
        <dbReference type="ChEBI" id="CHEBI:78442"/>
        <dbReference type="ChEBI" id="CHEBI:78528"/>
        <dbReference type="ChEBI" id="CHEBI:456215"/>
        <dbReference type="EC" id="6.1.1.5"/>
    </reaction>
</comment>
<dbReference type="PRINTS" id="PR00984">
    <property type="entry name" value="TRNASYNTHILE"/>
</dbReference>
<dbReference type="PROSITE" id="PS00178">
    <property type="entry name" value="AA_TRNA_LIGASE_I"/>
    <property type="match status" value="1"/>
</dbReference>
<feature type="binding site" evidence="10">
    <location>
        <position position="579"/>
    </location>
    <ligand>
        <name>L-isoleucyl-5'-AMP</name>
        <dbReference type="ChEBI" id="CHEBI:178002"/>
    </ligand>
</feature>
<accession>A0A7X0H6C1</accession>
<keyword evidence="15" id="KW-1185">Reference proteome</keyword>
<dbReference type="InterPro" id="IPR023585">
    <property type="entry name" value="Ile-tRNA-ligase_type1"/>
</dbReference>
<evidence type="ECO:0000256" key="3">
    <source>
        <dbReference type="ARBA" id="ARBA00022598"/>
    </source>
</evidence>
<dbReference type="InterPro" id="IPR009080">
    <property type="entry name" value="tRNAsynth_Ia_anticodon-bd"/>
</dbReference>
<evidence type="ECO:0000313" key="14">
    <source>
        <dbReference type="EMBL" id="MBB6429943.1"/>
    </source>
</evidence>
<dbReference type="Gene3D" id="3.40.50.620">
    <property type="entry name" value="HUPs"/>
    <property type="match status" value="2"/>
</dbReference>
<evidence type="ECO:0000256" key="7">
    <source>
        <dbReference type="ARBA" id="ARBA00023146"/>
    </source>
</evidence>
<dbReference type="AlphaFoldDB" id="A0A7X0H6C1"/>
<proteinExistence type="inferred from homology"/>
<dbReference type="SUPFAM" id="SSF52374">
    <property type="entry name" value="Nucleotidylyl transferase"/>
    <property type="match status" value="1"/>
</dbReference>
<organism evidence="14 15">
    <name type="scientific">Algisphaera agarilytica</name>
    <dbReference type="NCBI Taxonomy" id="1385975"/>
    <lineage>
        <taxon>Bacteria</taxon>
        <taxon>Pseudomonadati</taxon>
        <taxon>Planctomycetota</taxon>
        <taxon>Phycisphaerae</taxon>
        <taxon>Phycisphaerales</taxon>
        <taxon>Phycisphaeraceae</taxon>
        <taxon>Algisphaera</taxon>
    </lineage>
</organism>
<keyword evidence="7 10" id="KW-0030">Aminoacyl-tRNA synthetase</keyword>
<dbReference type="InterPro" id="IPR002300">
    <property type="entry name" value="aa-tRNA-synth_Ia"/>
</dbReference>
<dbReference type="CDD" id="cd00818">
    <property type="entry name" value="IleRS_core"/>
    <property type="match status" value="1"/>
</dbReference>
<dbReference type="InterPro" id="IPR033708">
    <property type="entry name" value="Anticodon_Ile_BEm"/>
</dbReference>
<dbReference type="GO" id="GO:0006428">
    <property type="term" value="P:isoleucyl-tRNA aminoacylation"/>
    <property type="evidence" value="ECO:0007669"/>
    <property type="project" value="UniProtKB-UniRule"/>
</dbReference>
<dbReference type="InterPro" id="IPR009008">
    <property type="entry name" value="Val/Leu/Ile-tRNA-synth_edit"/>
</dbReference>
<feature type="domain" description="Methionyl/Valyl/Leucyl/Isoleucyl-tRNA synthetase anticodon-binding" evidence="13">
    <location>
        <begin position="702"/>
        <end position="852"/>
    </location>
</feature>
<feature type="domain" description="Aminoacyl-tRNA synthetase class Ia" evidence="12">
    <location>
        <begin position="38"/>
        <end position="656"/>
    </location>
</feature>
<keyword evidence="4 10" id="KW-0547">Nucleotide-binding</keyword>
<protein>
    <recommendedName>
        <fullName evidence="10">Isoleucine--tRNA ligase</fullName>
        <ecNumber evidence="10">6.1.1.5</ecNumber>
    </recommendedName>
    <alternativeName>
        <fullName evidence="10">Isoleucyl-tRNA synthetase</fullName>
        <shortName evidence="10">IleRS</shortName>
    </alternativeName>
</protein>
<dbReference type="Proteomes" id="UP000541810">
    <property type="component" value="Unassembled WGS sequence"/>
</dbReference>
<evidence type="ECO:0000256" key="2">
    <source>
        <dbReference type="ARBA" id="ARBA00022490"/>
    </source>
</evidence>
<evidence type="ECO:0000256" key="1">
    <source>
        <dbReference type="ARBA" id="ARBA00006887"/>
    </source>
</evidence>
<dbReference type="RefSeq" id="WP_184677494.1">
    <property type="nucleotide sequence ID" value="NZ_JACHGY010000001.1"/>
</dbReference>
<evidence type="ECO:0000256" key="6">
    <source>
        <dbReference type="ARBA" id="ARBA00022917"/>
    </source>
</evidence>
<sequence length="926" mass="103768">MSDTTTQPEKRSYKKTLNLPKTAFPMKANLVQNEAASQKRWDKLGLYQKLRDQAPKDKPFVFHDGPPYANGDIHLGHLLNKCLKDFVVRSKTMLGYDTPYTPGWDCHGLPIEHKVMQDLGDAAKTMEPIKIRRKCQSYAEKFVKTQSKQMQRLLTMADYDDPYLTMAPKYEAGVLGVFAGLVEKGVVYRDLKPVHWSIDNQTALAEAELEYYDREDTSVFVKFDCVGKKDQSLMIWTTTPWTLPANLAVAVHERYEYGLYQAGDRKVVLATELATKVLALGGIDSAEPLETFPGRDLLGVEYTHPFIDRVGKVFHAEYVTLEDGTGLVHTAPGHGAEDYQTGLREGLDVYCPVLPDGTYDDTVPEWLVGKSIWKANDEVVEHLRGSGHLFHDQKFMHSYPHDWRGKKPVIFRATEQWFVGVDKPVNADAEQSEASGTSMRDAALAQTASDVDFLPDWGRNRMRGMLESRPDWCISRQRSWGLPIPAFFKADGSPLLNPDSVRAVAKVFAEKGSDAWFYMEPADLLVHYDEDGLDKSTLTKGKDTFDVWFESGSSWNAVLREGWRDKQSGDAYPADLYLEGSDQHRGWFQHSLLPALAVTGQSPFKTVLTHGFMVDKNGRKYSKSQGDTIDDLMKNHGADVLRWWVSGQNTDNDIKVDESFFKLAGEEYRKVRNTLRFLLSNLDGFDPANAHAFTEADAASLDAWAMGELGKLIQTVRAAYEGFAYRKATEAIFNFCNDTLSAVYLTAVKDRLYCDAADSPRRLRSQTACFKLAEALCQMLAPVLPHTADEAWRALPGKGDDDCVHLQLLPEASDASSVMADPRWAQAMAERDVWLKAMEDFRQTNDVDNPLDLGLIVSGDWSAFASEDLADLCGVSRFSSGSDRTSVEDLSNEPRCERSWKRDGTVKERSDGGQLSDRDAAALGLS</sequence>
<evidence type="ECO:0000256" key="4">
    <source>
        <dbReference type="ARBA" id="ARBA00022741"/>
    </source>
</evidence>
<evidence type="ECO:0000259" key="13">
    <source>
        <dbReference type="Pfam" id="PF08264"/>
    </source>
</evidence>
<dbReference type="GO" id="GO:0000049">
    <property type="term" value="F:tRNA binding"/>
    <property type="evidence" value="ECO:0007669"/>
    <property type="project" value="InterPro"/>
</dbReference>
<name>A0A7X0H6C1_9BACT</name>
<comment type="function">
    <text evidence="8 10">Catalyzes the attachment of isoleucine to tRNA(Ile). As IleRS can inadvertently accommodate and process structurally similar amino acids such as valine, to avoid such errors it has two additional distinct tRNA(Ile)-dependent editing activities. One activity is designated as 'pretransfer' editing and involves the hydrolysis of activated Val-AMP. The other activity is designated 'posttransfer' editing and involves deacylation of mischarged Val-tRNA(Ile).</text>
</comment>
<evidence type="ECO:0000256" key="5">
    <source>
        <dbReference type="ARBA" id="ARBA00022840"/>
    </source>
</evidence>
<keyword evidence="3 10" id="KW-0436">Ligase</keyword>
<dbReference type="HAMAP" id="MF_02002">
    <property type="entry name" value="Ile_tRNA_synth_type1"/>
    <property type="match status" value="1"/>
</dbReference>
<dbReference type="InterPro" id="IPR001412">
    <property type="entry name" value="aa-tRNA-synth_I_CS"/>
</dbReference>
<feature type="binding site" evidence="10">
    <location>
        <position position="623"/>
    </location>
    <ligand>
        <name>ATP</name>
        <dbReference type="ChEBI" id="CHEBI:30616"/>
    </ligand>
</feature>
<comment type="subunit">
    <text evidence="10">Monomer.</text>
</comment>
<comment type="similarity">
    <text evidence="1 10">Belongs to the class-I aminoacyl-tRNA synthetase family. IleS type 1 subfamily.</text>
</comment>
<comment type="domain">
    <text evidence="10">IleRS has two distinct active sites: one for aminoacylation and one for editing. The misactivated valine is translocated from the active site to the editing site, which sterically excludes the correctly activated isoleucine. The single editing site contains two valyl binding pockets, one specific for each substrate (Val-AMP or Val-tRNA(Ile)).</text>
</comment>